<dbReference type="AlphaFoldDB" id="H8KQU5"/>
<dbReference type="Proteomes" id="UP000007590">
    <property type="component" value="Chromosome"/>
</dbReference>
<keyword evidence="1" id="KW-1133">Transmembrane helix</keyword>
<keyword evidence="1" id="KW-0812">Transmembrane</keyword>
<sequence>MDTQNYANHARIVKGFHGLLFFLLLAGLIGSIVNLVNAGKHDGSLYSASLILFLFVCASLLAYYSRVFALRAQDRAIRAEENLRHLALTGKLLDSRLRLSQIIALRFAPNEEFVELAHKAAEENLPSKEIKRQIKNWKADHHRV</sequence>
<feature type="transmembrane region" description="Helical" evidence="1">
    <location>
        <begin position="12"/>
        <end position="33"/>
    </location>
</feature>
<dbReference type="KEGG" id="scn:Solca_1906"/>
<dbReference type="Pfam" id="PF20136">
    <property type="entry name" value="DUF6526"/>
    <property type="match status" value="1"/>
</dbReference>
<gene>
    <name evidence="2" type="ordered locus">Solca_1906</name>
</gene>
<dbReference type="eggNOG" id="ENOG5032T87">
    <property type="taxonomic scope" value="Bacteria"/>
</dbReference>
<organism evidence="2 3">
    <name type="scientific">Solitalea canadensis (strain ATCC 29591 / DSM 3403 / JCM 21819 / LMG 8368 / NBRC 15130 / NCIMB 12057 / USAM 9D)</name>
    <name type="common">Flexibacter canadensis</name>
    <dbReference type="NCBI Taxonomy" id="929556"/>
    <lineage>
        <taxon>Bacteria</taxon>
        <taxon>Pseudomonadati</taxon>
        <taxon>Bacteroidota</taxon>
        <taxon>Sphingobacteriia</taxon>
        <taxon>Sphingobacteriales</taxon>
        <taxon>Sphingobacteriaceae</taxon>
        <taxon>Solitalea</taxon>
    </lineage>
</organism>
<protein>
    <submittedName>
        <fullName evidence="2">Uncharacterized protein</fullName>
    </submittedName>
</protein>
<name>H8KQU5_SOLCM</name>
<dbReference type="InterPro" id="IPR045385">
    <property type="entry name" value="DUF6526"/>
</dbReference>
<accession>H8KQU5</accession>
<feature type="transmembrane region" description="Helical" evidence="1">
    <location>
        <begin position="45"/>
        <end position="65"/>
    </location>
</feature>
<proteinExistence type="predicted"/>
<evidence type="ECO:0000313" key="3">
    <source>
        <dbReference type="Proteomes" id="UP000007590"/>
    </source>
</evidence>
<reference evidence="2" key="1">
    <citation type="submission" date="2012-02" db="EMBL/GenBank/DDBJ databases">
        <title>The complete genome of Solitalea canadensis DSM 3403.</title>
        <authorList>
            <consortium name="US DOE Joint Genome Institute (JGI-PGF)"/>
            <person name="Lucas S."/>
            <person name="Copeland A."/>
            <person name="Lapidus A."/>
            <person name="Glavina del Rio T."/>
            <person name="Dalin E."/>
            <person name="Tice H."/>
            <person name="Bruce D."/>
            <person name="Goodwin L."/>
            <person name="Pitluck S."/>
            <person name="Peters L."/>
            <person name="Ovchinnikova G."/>
            <person name="Lu M."/>
            <person name="Kyrpides N."/>
            <person name="Mavromatis K."/>
            <person name="Ivanova N."/>
            <person name="Brettin T."/>
            <person name="Detter J.C."/>
            <person name="Han C."/>
            <person name="Larimer F."/>
            <person name="Land M."/>
            <person name="Hauser L."/>
            <person name="Markowitz V."/>
            <person name="Cheng J.-F."/>
            <person name="Hugenholtz P."/>
            <person name="Woyke T."/>
            <person name="Wu D."/>
            <person name="Spring S."/>
            <person name="Schroeder M."/>
            <person name="Kopitz M."/>
            <person name="Brambilla E."/>
            <person name="Klenk H.-P."/>
            <person name="Eisen J.A."/>
        </authorList>
    </citation>
    <scope>NUCLEOTIDE SEQUENCE</scope>
    <source>
        <strain evidence="2">DSM 3403</strain>
    </source>
</reference>
<dbReference type="STRING" id="929556.Solca_1906"/>
<dbReference type="HOGENOM" id="CLU_149246_0_0_10"/>
<keyword evidence="1" id="KW-0472">Membrane</keyword>
<evidence type="ECO:0000256" key="1">
    <source>
        <dbReference type="SAM" id="Phobius"/>
    </source>
</evidence>
<dbReference type="RefSeq" id="WP_014680193.1">
    <property type="nucleotide sequence ID" value="NC_017770.1"/>
</dbReference>
<dbReference type="OrthoDB" id="765463at2"/>
<dbReference type="EMBL" id="CP003349">
    <property type="protein sequence ID" value="AFD06966.1"/>
    <property type="molecule type" value="Genomic_DNA"/>
</dbReference>
<evidence type="ECO:0000313" key="2">
    <source>
        <dbReference type="EMBL" id="AFD06966.1"/>
    </source>
</evidence>
<keyword evidence="3" id="KW-1185">Reference proteome</keyword>